<feature type="non-terminal residue" evidence="1">
    <location>
        <position position="93"/>
    </location>
</feature>
<name>A0A9P6PMA8_9FUNG</name>
<keyword evidence="2" id="KW-1185">Reference proteome</keyword>
<dbReference type="EMBL" id="JAAAJB010001169">
    <property type="protein sequence ID" value="KAG0248777.1"/>
    <property type="molecule type" value="Genomic_DNA"/>
</dbReference>
<sequence length="93" mass="10282">MVQRIALADTSAVISSLQEKAHGVEGKFSISGTTFIIVIRGINEGNKMLLKTAQWVLDNTFIKAKDVYLLDLHSTFYYADGGVSTVDVYPVYH</sequence>
<proteinExistence type="predicted"/>
<evidence type="ECO:0000313" key="1">
    <source>
        <dbReference type="EMBL" id="KAG0248777.1"/>
    </source>
</evidence>
<dbReference type="Proteomes" id="UP000807716">
    <property type="component" value="Unassembled WGS sequence"/>
</dbReference>
<gene>
    <name evidence="1" type="ORF">DFQ27_000632</name>
</gene>
<organism evidence="1 2">
    <name type="scientific">Actinomortierella ambigua</name>
    <dbReference type="NCBI Taxonomy" id="1343610"/>
    <lineage>
        <taxon>Eukaryota</taxon>
        <taxon>Fungi</taxon>
        <taxon>Fungi incertae sedis</taxon>
        <taxon>Mucoromycota</taxon>
        <taxon>Mortierellomycotina</taxon>
        <taxon>Mortierellomycetes</taxon>
        <taxon>Mortierellales</taxon>
        <taxon>Mortierellaceae</taxon>
        <taxon>Actinomortierella</taxon>
    </lineage>
</organism>
<reference evidence="1" key="1">
    <citation type="journal article" date="2020" name="Fungal Divers.">
        <title>Resolving the Mortierellaceae phylogeny through synthesis of multi-gene phylogenetics and phylogenomics.</title>
        <authorList>
            <person name="Vandepol N."/>
            <person name="Liber J."/>
            <person name="Desiro A."/>
            <person name="Na H."/>
            <person name="Kennedy M."/>
            <person name="Barry K."/>
            <person name="Grigoriev I.V."/>
            <person name="Miller A.N."/>
            <person name="O'Donnell K."/>
            <person name="Stajich J.E."/>
            <person name="Bonito G."/>
        </authorList>
    </citation>
    <scope>NUCLEOTIDE SEQUENCE</scope>
    <source>
        <strain evidence="1">BC1065</strain>
    </source>
</reference>
<accession>A0A9P6PMA8</accession>
<comment type="caution">
    <text evidence="1">The sequence shown here is derived from an EMBL/GenBank/DDBJ whole genome shotgun (WGS) entry which is preliminary data.</text>
</comment>
<dbReference type="AlphaFoldDB" id="A0A9P6PMA8"/>
<protein>
    <submittedName>
        <fullName evidence="1">Uncharacterized protein</fullName>
    </submittedName>
</protein>
<evidence type="ECO:0000313" key="2">
    <source>
        <dbReference type="Proteomes" id="UP000807716"/>
    </source>
</evidence>